<feature type="compositionally biased region" description="Pro residues" evidence="1">
    <location>
        <begin position="674"/>
        <end position="684"/>
    </location>
</feature>
<feature type="compositionally biased region" description="Basic and acidic residues" evidence="1">
    <location>
        <begin position="438"/>
        <end position="455"/>
    </location>
</feature>
<evidence type="ECO:0000313" key="2">
    <source>
        <dbReference type="EMBL" id="KAE9385003.1"/>
    </source>
</evidence>
<gene>
    <name evidence="2" type="ORF">BT96DRAFT_950154</name>
</gene>
<feature type="region of interest" description="Disordered" evidence="1">
    <location>
        <begin position="48"/>
        <end position="72"/>
    </location>
</feature>
<protein>
    <submittedName>
        <fullName evidence="2">Uncharacterized protein</fullName>
    </submittedName>
</protein>
<name>A0A6A4GI31_9AGAR</name>
<organism evidence="2 3">
    <name type="scientific">Gymnopus androsaceus JB14</name>
    <dbReference type="NCBI Taxonomy" id="1447944"/>
    <lineage>
        <taxon>Eukaryota</taxon>
        <taxon>Fungi</taxon>
        <taxon>Dikarya</taxon>
        <taxon>Basidiomycota</taxon>
        <taxon>Agaricomycotina</taxon>
        <taxon>Agaricomycetes</taxon>
        <taxon>Agaricomycetidae</taxon>
        <taxon>Agaricales</taxon>
        <taxon>Marasmiineae</taxon>
        <taxon>Omphalotaceae</taxon>
        <taxon>Gymnopus</taxon>
    </lineage>
</organism>
<dbReference type="EMBL" id="ML770045">
    <property type="protein sequence ID" value="KAE9385003.1"/>
    <property type="molecule type" value="Genomic_DNA"/>
</dbReference>
<feature type="compositionally biased region" description="Polar residues" evidence="1">
    <location>
        <begin position="985"/>
        <end position="1017"/>
    </location>
</feature>
<feature type="compositionally biased region" description="Acidic residues" evidence="1">
    <location>
        <begin position="498"/>
        <end position="513"/>
    </location>
</feature>
<feature type="compositionally biased region" description="Basic and acidic residues" evidence="1">
    <location>
        <begin position="462"/>
        <end position="472"/>
    </location>
</feature>
<feature type="region of interest" description="Disordered" evidence="1">
    <location>
        <begin position="946"/>
        <end position="1017"/>
    </location>
</feature>
<dbReference type="OrthoDB" id="3250313at2759"/>
<feature type="compositionally biased region" description="Polar residues" evidence="1">
    <location>
        <begin position="141"/>
        <end position="154"/>
    </location>
</feature>
<reference evidence="2" key="1">
    <citation type="journal article" date="2019" name="Environ. Microbiol.">
        <title>Fungal ecological strategies reflected in gene transcription - a case study of two litter decomposers.</title>
        <authorList>
            <person name="Barbi F."/>
            <person name="Kohler A."/>
            <person name="Barry K."/>
            <person name="Baskaran P."/>
            <person name="Daum C."/>
            <person name="Fauchery L."/>
            <person name="Ihrmark K."/>
            <person name="Kuo A."/>
            <person name="LaButti K."/>
            <person name="Lipzen A."/>
            <person name="Morin E."/>
            <person name="Grigoriev I.V."/>
            <person name="Henrissat B."/>
            <person name="Lindahl B."/>
            <person name="Martin F."/>
        </authorList>
    </citation>
    <scope>NUCLEOTIDE SEQUENCE</scope>
    <source>
        <strain evidence="2">JB14</strain>
    </source>
</reference>
<evidence type="ECO:0000313" key="3">
    <source>
        <dbReference type="Proteomes" id="UP000799118"/>
    </source>
</evidence>
<evidence type="ECO:0000256" key="1">
    <source>
        <dbReference type="SAM" id="MobiDB-lite"/>
    </source>
</evidence>
<feature type="compositionally biased region" description="Pro residues" evidence="1">
    <location>
        <begin position="633"/>
        <end position="643"/>
    </location>
</feature>
<feature type="compositionally biased region" description="Pro residues" evidence="1">
    <location>
        <begin position="651"/>
        <end position="666"/>
    </location>
</feature>
<accession>A0A6A4GI31</accession>
<feature type="region of interest" description="Disordered" evidence="1">
    <location>
        <begin position="141"/>
        <end position="163"/>
    </location>
</feature>
<dbReference type="Proteomes" id="UP000799118">
    <property type="component" value="Unassembled WGS sequence"/>
</dbReference>
<feature type="region of interest" description="Disordered" evidence="1">
    <location>
        <begin position="586"/>
        <end position="691"/>
    </location>
</feature>
<sequence>MAEPSATAQVQSSTTTEITTASFTEISPTFPSNPLVGAIGMERNEELLAESSGNKSDIEANDTGTRKTRGNKGNFSGEHLVFLRKHLPEYQACKKRSEKTSWLKAFIDKWFIRYPWHLSEEPAQFAILLGSGTSVAGAQASTTVDTQGSNSITSPAEAGASPNLPRSLAEWEQLWSMQREQKEQVKKLGQDVGHFFIGNWFHREAGKINKTEGGEPFRAINCQMVSASNNRPRSMPDYKFWMLHPSYKSRFEAAYQDATTRDGIPDSNSRMAYQCKVAQLAYDKESTEVKEAVALENAEKHNAKFLAFKKLLSGQGFSLESIDGLDSETKTLCRKNLTAFIQPLLDAIRAHTGLWLSLLAGAPPDDPNGPDDDFTLISVGSGTVQGSKFHQWNVETYSSQVVDQWLRFLDCATEEIDYSLNRIAKTVENQVDNSDLIRMPDGHEEEELNKSEGKKMGKKAKKAVEVDGEKGSSKKNRRAKGKVSDGDESSGDGRETPDGDEEEEKESGMEVDTDFPPCSLTPTLSANRKLLPEVTKYLATLPDQEWRETMGQFCGRMSAYEFERENNIVRNKWILAQIMGGKTGSEIVFGEGGTPTAKTVPVPDPTLQDDRSPTPPMLISPSAPPSLASVLPSNPPPTPPPPASSVSDNSPPSPQPPPSVDPPPPASSVLDNSPPSPQPPPSVDPEPISEGDNAELEADVDMTGWPKWLQDAYTGLTGQGYPTCGLWRDTLNNWANLERYYGFENPIGAKAFYNPTGRPEAVQWWSRRAKNAKRSPPGDVLGPVEHFSNCWWKWWSVMNPAWRERDFEGQIIVGVLNCLLWWLRMIGDREEQQSLWDAALKDVAWVVGELVNEKKPHHRSKRAQQPDQVDPEELSRAKRLRSRSVCTGIEAQLWVELTELLRVRSSVVPVVRQADASPSSHFAPPARTGMGRPLWSFVLKTRESMKVEKAEQEDQGNSSPWLAGADREGSGNWGNPSAWGDVESNESWAWGSQDSSRGAPSNSAWDNSTTGMVSSAPTFTSARDYNRVVRRDFDSLNLDFESEDNPSRSPALDGVPTREWSRLQLERFFGSEGSEPPSLTVSQVEDRQLEVQTELVFARREVEDAEREPWREARYRWRLREVQLEQTARELNTLMVIMGRSPSALPTEPRPSHS</sequence>
<proteinExistence type="predicted"/>
<feature type="compositionally biased region" description="Pro residues" evidence="1">
    <location>
        <begin position="613"/>
        <end position="624"/>
    </location>
</feature>
<feature type="region of interest" description="Disordered" evidence="1">
    <location>
        <begin position="856"/>
        <end position="875"/>
    </location>
</feature>
<feature type="region of interest" description="Disordered" evidence="1">
    <location>
        <begin position="434"/>
        <end position="520"/>
    </location>
</feature>
<keyword evidence="3" id="KW-1185">Reference proteome</keyword>
<dbReference type="AlphaFoldDB" id="A0A6A4GI31"/>